<dbReference type="GO" id="GO:0016740">
    <property type="term" value="F:transferase activity"/>
    <property type="evidence" value="ECO:0007669"/>
    <property type="project" value="UniProtKB-KW"/>
</dbReference>
<organism evidence="1 2">
    <name type="scientific">Heyndrickxia oleronia</name>
    <dbReference type="NCBI Taxonomy" id="38875"/>
    <lineage>
        <taxon>Bacteria</taxon>
        <taxon>Bacillati</taxon>
        <taxon>Bacillota</taxon>
        <taxon>Bacilli</taxon>
        <taxon>Bacillales</taxon>
        <taxon>Bacillaceae</taxon>
        <taxon>Heyndrickxia</taxon>
    </lineage>
</organism>
<keyword evidence="1" id="KW-0808">Transferase</keyword>
<dbReference type="EMBL" id="MTLA01000210">
    <property type="protein sequence ID" value="OOP67299.1"/>
    <property type="molecule type" value="Genomic_DNA"/>
</dbReference>
<protein>
    <submittedName>
        <fullName evidence="1">Transferase</fullName>
    </submittedName>
</protein>
<dbReference type="AlphaFoldDB" id="A0A8E2LEM2"/>
<name>A0A8E2LEM2_9BACI</name>
<accession>A0A8E2LEM2</accession>
<comment type="caution">
    <text evidence="1">The sequence shown here is derived from an EMBL/GenBank/DDBJ whole genome shotgun (WGS) entry which is preliminary data.</text>
</comment>
<dbReference type="RefSeq" id="WP_071976881.1">
    <property type="nucleotide sequence ID" value="NZ_CP065424.1"/>
</dbReference>
<reference evidence="1 2" key="1">
    <citation type="submission" date="2017-01" db="EMBL/GenBank/DDBJ databases">
        <title>Draft genome sequence of Bacillus oleronius.</title>
        <authorList>
            <person name="Allam M."/>
        </authorList>
    </citation>
    <scope>NUCLEOTIDE SEQUENCE [LARGE SCALE GENOMIC DNA]</scope>
    <source>
        <strain evidence="1 2">DSM 9356</strain>
    </source>
</reference>
<dbReference type="Proteomes" id="UP000189761">
    <property type="component" value="Unassembled WGS sequence"/>
</dbReference>
<keyword evidence="2" id="KW-1185">Reference proteome</keyword>
<dbReference type="Gene3D" id="3.40.50.2000">
    <property type="entry name" value="Glycogen Phosphorylase B"/>
    <property type="match status" value="1"/>
</dbReference>
<dbReference type="SUPFAM" id="SSF53756">
    <property type="entry name" value="UDP-Glycosyltransferase/glycogen phosphorylase"/>
    <property type="match status" value="1"/>
</dbReference>
<sequence length="460" mass="54381">MSNFENLVYTSIKDNNLELTKELLMHSDTQLLNSPEYYFLNACFYLRKENLTNSWLWLWRGLEKYHDNRKLVYLMWKVNYLLNRIDAANYFEETYKSLSLGLVTDPNLPFKIENLTKAKKNNRFSVMQGSMEVANQMATLSNGLIKQGIASHTLNYYPYYLNYDSDYEWSLIGKHSNPILNAKLRKLTYELLPFYDLFHFHWGTTLTFDYSDLPMYKEFDKKVIMQHWGSDVRLYSEAKKLNPYALVKNRNEDQIKWRLQTLSKHVNDCIVFDMELFHYVKEYYEHITVIPAMVNLESYKPIENENRNNKIIIAHAPTSPYIKGTKYIIEAIEKLKGQYNFEFILVKGKSHREAIKIYQEADLIIDQLHVGSYGLFAVETMAMGKPVICWISDYMKEKYPSDLPIIIANPETIKDELEKVLKNIDMLPEIGRKGRAFAENHHDMLKNSQKFIRIYKSLLN</sequence>
<evidence type="ECO:0000313" key="1">
    <source>
        <dbReference type="EMBL" id="OOP67299.1"/>
    </source>
</evidence>
<evidence type="ECO:0000313" key="2">
    <source>
        <dbReference type="Proteomes" id="UP000189761"/>
    </source>
</evidence>
<gene>
    <name evidence="1" type="ORF">BWZ43_16445</name>
</gene>
<proteinExistence type="predicted"/>